<dbReference type="InterPro" id="IPR036890">
    <property type="entry name" value="HATPase_C_sf"/>
</dbReference>
<dbReference type="CDD" id="cd17546">
    <property type="entry name" value="REC_hyHK_CKI1_RcsC-like"/>
    <property type="match status" value="1"/>
</dbReference>
<dbReference type="SUPFAM" id="SSF55073">
    <property type="entry name" value="Nucleotide cyclase"/>
    <property type="match status" value="1"/>
</dbReference>
<dbReference type="Pfam" id="PF00672">
    <property type="entry name" value="HAMP"/>
    <property type="match status" value="1"/>
</dbReference>
<evidence type="ECO:0000313" key="24">
    <source>
        <dbReference type="Proteomes" id="UP000077628"/>
    </source>
</evidence>
<feature type="domain" description="HAMP" evidence="20">
    <location>
        <begin position="203"/>
        <end position="255"/>
    </location>
</feature>
<dbReference type="OrthoDB" id="5563233at2"/>
<dbReference type="SUPFAM" id="SSF141868">
    <property type="entry name" value="EAL domain-like"/>
    <property type="match status" value="1"/>
</dbReference>
<dbReference type="SMART" id="SM00073">
    <property type="entry name" value="HPT"/>
    <property type="match status" value="1"/>
</dbReference>
<evidence type="ECO:0000256" key="1">
    <source>
        <dbReference type="ARBA" id="ARBA00000085"/>
    </source>
</evidence>
<keyword evidence="9" id="KW-0418">Kinase</keyword>
<organism evidence="23 24">
    <name type="scientific">Methylomonas koyamae</name>
    <dbReference type="NCBI Taxonomy" id="702114"/>
    <lineage>
        <taxon>Bacteria</taxon>
        <taxon>Pseudomonadati</taxon>
        <taxon>Pseudomonadota</taxon>
        <taxon>Gammaproteobacteria</taxon>
        <taxon>Methylococcales</taxon>
        <taxon>Methylococcaceae</taxon>
        <taxon>Methylomonas</taxon>
    </lineage>
</organism>
<protein>
    <submittedName>
        <fullName evidence="23">Response regulator receiver protein</fullName>
    </submittedName>
</protein>
<evidence type="ECO:0000256" key="13">
    <source>
        <dbReference type="ARBA" id="ARBA00023136"/>
    </source>
</evidence>
<dbReference type="SUPFAM" id="SSF55874">
    <property type="entry name" value="ATPase domain of HSP90 chaperone/DNA topoisomerase II/histidine kinase"/>
    <property type="match status" value="1"/>
</dbReference>
<feature type="domain" description="EAL" evidence="19">
    <location>
        <begin position="1217"/>
        <end position="1471"/>
    </location>
</feature>
<dbReference type="Gene3D" id="6.10.340.10">
    <property type="match status" value="1"/>
</dbReference>
<feature type="transmembrane region" description="Helical" evidence="16">
    <location>
        <begin position="20"/>
        <end position="45"/>
    </location>
</feature>
<dbReference type="CDD" id="cd00082">
    <property type="entry name" value="HisKA"/>
    <property type="match status" value="1"/>
</dbReference>
<dbReference type="Pfam" id="PF00563">
    <property type="entry name" value="EAL"/>
    <property type="match status" value="1"/>
</dbReference>
<dbReference type="GO" id="GO:0005524">
    <property type="term" value="F:ATP binding"/>
    <property type="evidence" value="ECO:0007669"/>
    <property type="project" value="UniProtKB-KW"/>
</dbReference>
<comment type="caution">
    <text evidence="23">The sequence shown here is derived from an EMBL/GenBank/DDBJ whole genome shotgun (WGS) entry which is preliminary data.</text>
</comment>
<dbReference type="Pfam" id="PF00072">
    <property type="entry name" value="Response_reg"/>
    <property type="match status" value="2"/>
</dbReference>
<dbReference type="InterPro" id="IPR001789">
    <property type="entry name" value="Sig_transdc_resp-reg_receiver"/>
</dbReference>
<feature type="modified residue" description="4-aspartylphosphate" evidence="15">
    <location>
        <position position="707"/>
    </location>
</feature>
<dbReference type="Pfam" id="PF02518">
    <property type="entry name" value="HATPase_c"/>
    <property type="match status" value="1"/>
</dbReference>
<accession>A0A177N1Y4</accession>
<feature type="domain" description="Histidine kinase" evidence="17">
    <location>
        <begin position="277"/>
        <end position="498"/>
    </location>
</feature>
<dbReference type="Pfam" id="PF00512">
    <property type="entry name" value="HisKA"/>
    <property type="match status" value="1"/>
</dbReference>
<gene>
    <name evidence="23" type="ORF">A1355_15255</name>
</gene>
<keyword evidence="10" id="KW-0067">ATP-binding</keyword>
<evidence type="ECO:0000256" key="2">
    <source>
        <dbReference type="ARBA" id="ARBA00004651"/>
    </source>
</evidence>
<evidence type="ECO:0000256" key="4">
    <source>
        <dbReference type="ARBA" id="ARBA00022553"/>
    </source>
</evidence>
<dbReference type="PROSITE" id="PS50885">
    <property type="entry name" value="HAMP"/>
    <property type="match status" value="1"/>
</dbReference>
<evidence type="ECO:0000256" key="16">
    <source>
        <dbReference type="SAM" id="Phobius"/>
    </source>
</evidence>
<reference evidence="24" key="1">
    <citation type="submission" date="2016-03" db="EMBL/GenBank/DDBJ databases">
        <authorList>
            <person name="Heylen K."/>
            <person name="De Vos P."/>
            <person name="Vekeman B."/>
        </authorList>
    </citation>
    <scope>NUCLEOTIDE SEQUENCE [LARGE SCALE GENOMIC DNA]</scope>
    <source>
        <strain evidence="24">R-45383</strain>
    </source>
</reference>
<dbReference type="STRING" id="702114.A1355_15255"/>
<dbReference type="Pfam" id="PF00990">
    <property type="entry name" value="GGDEF"/>
    <property type="match status" value="1"/>
</dbReference>
<dbReference type="Proteomes" id="UP000077628">
    <property type="component" value="Unassembled WGS sequence"/>
</dbReference>
<dbReference type="CDD" id="cd01948">
    <property type="entry name" value="EAL"/>
    <property type="match status" value="1"/>
</dbReference>
<dbReference type="InterPro" id="IPR043128">
    <property type="entry name" value="Rev_trsase/Diguanyl_cyclase"/>
</dbReference>
<dbReference type="CDD" id="cd16922">
    <property type="entry name" value="HATPase_EvgS-ArcB-TorS-like"/>
    <property type="match status" value="1"/>
</dbReference>
<dbReference type="Gene3D" id="3.40.50.2300">
    <property type="match status" value="3"/>
</dbReference>
<evidence type="ECO:0000256" key="11">
    <source>
        <dbReference type="ARBA" id="ARBA00022989"/>
    </source>
</evidence>
<dbReference type="SUPFAM" id="SSF52172">
    <property type="entry name" value="CheY-like"/>
    <property type="match status" value="3"/>
</dbReference>
<dbReference type="InterPro" id="IPR001633">
    <property type="entry name" value="EAL_dom"/>
</dbReference>
<dbReference type="SUPFAM" id="SSF47226">
    <property type="entry name" value="Histidine-containing phosphotransfer domain, HPT domain"/>
    <property type="match status" value="1"/>
</dbReference>
<dbReference type="CDD" id="cd00088">
    <property type="entry name" value="HPT"/>
    <property type="match status" value="1"/>
</dbReference>
<evidence type="ECO:0000256" key="14">
    <source>
        <dbReference type="PROSITE-ProRule" id="PRU00110"/>
    </source>
</evidence>
<keyword evidence="3" id="KW-1003">Cell membrane</keyword>
<dbReference type="InterPro" id="IPR036641">
    <property type="entry name" value="HPT_dom_sf"/>
</dbReference>
<dbReference type="InterPro" id="IPR003660">
    <property type="entry name" value="HAMP_dom"/>
</dbReference>
<dbReference type="Gene3D" id="3.30.70.270">
    <property type="match status" value="1"/>
</dbReference>
<keyword evidence="7 16" id="KW-0812">Transmembrane</keyword>
<dbReference type="InterPro" id="IPR005467">
    <property type="entry name" value="His_kinase_dom"/>
</dbReference>
<sequence length="1478" mass="163777">MKQRSRPRLRGASFLQQLTVTFSVGLLVISLLSSFGISTLSYRIVRDQWIAQGRQSTEAFAAQSALALLYASKENAEEPARRFLSFPDVRGVAIFNTAHQALFERGDTTQPDGGAASGWPDDLRLIQETDQAWYFAAPVFARGGDQDASPFEAQAEPELIGYVRLAQGKQSLNVMKKQILWATLLVSGGAAMLFFLFLLAMTRRLTLPIQLLAKQMGKASAGAKNVRAKLQGPRDITDMGSAFNTMMEVLETREKQLERARDTALESARLKGEFAANVSHELRTPLNAVLGMLELLQDMGLTPKQLEYSMIARNAGEALLKLIEDILDFSRIEAGMLKRQPVDFVLYETLDEVVELMAGQAHRKNLQLHYAVADEIPLVMNGEASRVRQVLINLVGNALKFTEQGAISIRVSVESASADLHLLRFEVSDTGIGISAAAQLTIFDAFVQADGSSTRHHEGAGLGLAICRQLVNLMGGKIGVVSQPGGGSTFWFTVPFEAPRGTQALSEARQAYFANLRVLVISENAKMRQFLTQTLEHWQIHYRHSEYGIRAVDMLRSAREQDQAYQFAIVDLKDAGDLSWLDLIAHDPALADLKIILLSNPGNTAGQSRLPNVAANLTKPVQVSKLYDFILTVGQDYRESAPVEAIAETPYSAELGRVILIVEDNRASQMVAAGMLERLGCAYEIAASGSEALEWLARKPFDLVLMDCHMPNMDGFEATRRIRLLPEPLARIPIVAMTANARQGDSDLCQAAGMDDYLAKPIKLAPLREKLLHWLENAPVAATPNIRANATPNTLDDQVLRQLRDEIGQGFERMVRFYLEDSPVQIQQLALALTTNDVRQVRELAHSLKGASRNLGADKLAAVAKQLEDAGEQHSLENSEALLRQLRKEYQFIEQLLLREIGTETIADAAPAPQGPRILVADDDRAMRFALQDILEKDGYIVDLAGTGQQAVALCQQQMADLILMDALMPEMDGFEACQKIRALPNGAEVPILMITALENEHSVELAFSIGANDYIPKPIHFTVLRKRIAHLLDASRSQRTLNRLAYHDPLTNLANRAQFMDKLNAVIQADGIHPQLHAVLFLDLDRFKLTNDTMGHDVGDQLLKAAAERIQSCVRKEDMVSRFGGDEFILLLEKIGNAQVAAAVADKICNTIAKPFLLMEQEFYISCSIGISLFPADGIDSGLLIKHADTAMYRAKEQGNTFCFYEDSMEFAVSSKLRLESDLRRALQRDEFFLHYQPQIDLNSGRIIGAEALIRWQHPTLGLVPPDAFIPVAEEIGLIETIGAWVLREACRQNRLWQQTGYPPFSVAVNVSARQLDHEGFADQVTAIVADTGLPPQYVELELTESLFIRHPEKKREILAQLREAGMQISIDDFGTGYSSLNQLKHFAFDKLKIDRSFVANIMHDADAAAIVLVIISIARILKFKVIAEGVETEQQAQYLMQNDCDEAQGYLFGKPMPAEDLTAILERAGQLYRIAH</sequence>
<keyword evidence="5" id="KW-0973">c-di-GMP</keyword>
<evidence type="ECO:0000256" key="9">
    <source>
        <dbReference type="ARBA" id="ARBA00022777"/>
    </source>
</evidence>
<dbReference type="Gene3D" id="3.20.20.450">
    <property type="entry name" value="EAL domain"/>
    <property type="match status" value="1"/>
</dbReference>
<dbReference type="Gene3D" id="1.20.120.160">
    <property type="entry name" value="HPT domain"/>
    <property type="match status" value="1"/>
</dbReference>
<dbReference type="SMART" id="SM00304">
    <property type="entry name" value="HAMP"/>
    <property type="match status" value="1"/>
</dbReference>
<dbReference type="PROSITE" id="PS50110">
    <property type="entry name" value="RESPONSE_REGULATORY"/>
    <property type="match status" value="2"/>
</dbReference>
<evidence type="ECO:0000259" key="19">
    <source>
        <dbReference type="PROSITE" id="PS50883"/>
    </source>
</evidence>
<keyword evidence="24" id="KW-1185">Reference proteome</keyword>
<dbReference type="GO" id="GO:0000155">
    <property type="term" value="F:phosphorelay sensor kinase activity"/>
    <property type="evidence" value="ECO:0007669"/>
    <property type="project" value="InterPro"/>
</dbReference>
<evidence type="ECO:0000256" key="8">
    <source>
        <dbReference type="ARBA" id="ARBA00022741"/>
    </source>
</evidence>
<evidence type="ECO:0000259" key="22">
    <source>
        <dbReference type="PROSITE" id="PS50894"/>
    </source>
</evidence>
<evidence type="ECO:0000259" key="18">
    <source>
        <dbReference type="PROSITE" id="PS50110"/>
    </source>
</evidence>
<dbReference type="InterPro" id="IPR004358">
    <property type="entry name" value="Sig_transdc_His_kin-like_C"/>
</dbReference>
<dbReference type="InterPro" id="IPR003661">
    <property type="entry name" value="HisK_dim/P_dom"/>
</dbReference>
<dbReference type="Gene3D" id="3.30.565.10">
    <property type="entry name" value="Histidine kinase-like ATPase, C-terminal domain"/>
    <property type="match status" value="1"/>
</dbReference>
<evidence type="ECO:0000259" key="20">
    <source>
        <dbReference type="PROSITE" id="PS50885"/>
    </source>
</evidence>
<evidence type="ECO:0000313" key="23">
    <source>
        <dbReference type="EMBL" id="OAI11851.1"/>
    </source>
</evidence>
<keyword evidence="4 15" id="KW-0597">Phosphoprotein</keyword>
<keyword evidence="11 16" id="KW-1133">Transmembrane helix</keyword>
<dbReference type="NCBIfam" id="TIGR00254">
    <property type="entry name" value="GGDEF"/>
    <property type="match status" value="1"/>
</dbReference>
<comment type="subcellular location">
    <subcellularLocation>
        <location evidence="2">Cell membrane</location>
        <topology evidence="2">Multi-pass membrane protein</topology>
    </subcellularLocation>
</comment>
<feature type="domain" description="Response regulatory" evidence="18">
    <location>
        <begin position="917"/>
        <end position="1033"/>
    </location>
</feature>
<keyword evidence="6" id="KW-0808">Transferase</keyword>
<keyword evidence="12" id="KW-0902">Two-component regulatory system</keyword>
<evidence type="ECO:0000259" key="17">
    <source>
        <dbReference type="PROSITE" id="PS50109"/>
    </source>
</evidence>
<name>A0A177N1Y4_9GAMM</name>
<dbReference type="CDD" id="cd17574">
    <property type="entry name" value="REC_OmpR"/>
    <property type="match status" value="1"/>
</dbReference>
<evidence type="ECO:0000256" key="3">
    <source>
        <dbReference type="ARBA" id="ARBA00022475"/>
    </source>
</evidence>
<dbReference type="InterPro" id="IPR035919">
    <property type="entry name" value="EAL_sf"/>
</dbReference>
<dbReference type="SMART" id="SM00052">
    <property type="entry name" value="EAL"/>
    <property type="match status" value="1"/>
</dbReference>
<dbReference type="InterPro" id="IPR011006">
    <property type="entry name" value="CheY-like_superfamily"/>
</dbReference>
<dbReference type="InterPro" id="IPR029787">
    <property type="entry name" value="Nucleotide_cyclase"/>
</dbReference>
<feature type="domain" description="HPt" evidence="22">
    <location>
        <begin position="807"/>
        <end position="900"/>
    </location>
</feature>
<dbReference type="PROSITE" id="PS50894">
    <property type="entry name" value="HPT"/>
    <property type="match status" value="1"/>
</dbReference>
<dbReference type="PANTHER" id="PTHR45339">
    <property type="entry name" value="HYBRID SIGNAL TRANSDUCTION HISTIDINE KINASE J"/>
    <property type="match status" value="1"/>
</dbReference>
<evidence type="ECO:0000256" key="6">
    <source>
        <dbReference type="ARBA" id="ARBA00022679"/>
    </source>
</evidence>
<dbReference type="SMART" id="SM00267">
    <property type="entry name" value="GGDEF"/>
    <property type="match status" value="1"/>
</dbReference>
<dbReference type="EMBL" id="LUUK01000226">
    <property type="protein sequence ID" value="OAI11851.1"/>
    <property type="molecule type" value="Genomic_DNA"/>
</dbReference>
<keyword evidence="13 16" id="KW-0472">Membrane</keyword>
<dbReference type="PROSITE" id="PS50887">
    <property type="entry name" value="GGDEF"/>
    <property type="match status" value="1"/>
</dbReference>
<evidence type="ECO:0000256" key="7">
    <source>
        <dbReference type="ARBA" id="ARBA00022692"/>
    </source>
</evidence>
<dbReference type="InterPro" id="IPR008207">
    <property type="entry name" value="Sig_transdc_His_kin_Hpt_dom"/>
</dbReference>
<evidence type="ECO:0000256" key="5">
    <source>
        <dbReference type="ARBA" id="ARBA00022636"/>
    </source>
</evidence>
<evidence type="ECO:0000259" key="21">
    <source>
        <dbReference type="PROSITE" id="PS50887"/>
    </source>
</evidence>
<dbReference type="SMART" id="SM00448">
    <property type="entry name" value="REC"/>
    <property type="match status" value="2"/>
</dbReference>
<dbReference type="PROSITE" id="PS50883">
    <property type="entry name" value="EAL"/>
    <property type="match status" value="1"/>
</dbReference>
<dbReference type="Gene3D" id="1.10.287.130">
    <property type="match status" value="1"/>
</dbReference>
<feature type="domain" description="Response regulatory" evidence="18">
    <location>
        <begin position="658"/>
        <end position="775"/>
    </location>
</feature>
<feature type="modified residue" description="Phosphohistidine" evidence="14">
    <location>
        <position position="846"/>
    </location>
</feature>
<dbReference type="GO" id="GO:0005886">
    <property type="term" value="C:plasma membrane"/>
    <property type="evidence" value="ECO:0007669"/>
    <property type="project" value="UniProtKB-SubCell"/>
</dbReference>
<dbReference type="SUPFAM" id="SSF47384">
    <property type="entry name" value="Homodimeric domain of signal transducing histidine kinase"/>
    <property type="match status" value="1"/>
</dbReference>
<dbReference type="CDD" id="cd01949">
    <property type="entry name" value="GGDEF"/>
    <property type="match status" value="1"/>
</dbReference>
<dbReference type="RefSeq" id="WP_064031605.1">
    <property type="nucleotide sequence ID" value="NZ_LUUK01000226.1"/>
</dbReference>
<comment type="catalytic activity">
    <reaction evidence="1">
        <text>ATP + protein L-histidine = ADP + protein N-phospho-L-histidine.</text>
        <dbReference type="EC" id="2.7.13.3"/>
    </reaction>
</comment>
<dbReference type="InterPro" id="IPR003594">
    <property type="entry name" value="HATPase_dom"/>
</dbReference>
<dbReference type="FunFam" id="3.30.565.10:FF:000010">
    <property type="entry name" value="Sensor histidine kinase RcsC"/>
    <property type="match status" value="1"/>
</dbReference>
<feature type="domain" description="GGDEF" evidence="21">
    <location>
        <begin position="1076"/>
        <end position="1208"/>
    </location>
</feature>
<dbReference type="InterPro" id="IPR036097">
    <property type="entry name" value="HisK_dim/P_sf"/>
</dbReference>
<dbReference type="InterPro" id="IPR000160">
    <property type="entry name" value="GGDEF_dom"/>
</dbReference>
<dbReference type="PANTHER" id="PTHR45339:SF1">
    <property type="entry name" value="HYBRID SIGNAL TRANSDUCTION HISTIDINE KINASE J"/>
    <property type="match status" value="1"/>
</dbReference>
<dbReference type="FunFam" id="3.20.20.450:FF:000001">
    <property type="entry name" value="Cyclic di-GMP phosphodiesterase yahA"/>
    <property type="match status" value="1"/>
</dbReference>
<dbReference type="PROSITE" id="PS50109">
    <property type="entry name" value="HIS_KIN"/>
    <property type="match status" value="1"/>
</dbReference>
<dbReference type="SMART" id="SM00388">
    <property type="entry name" value="HisKA"/>
    <property type="match status" value="1"/>
</dbReference>
<keyword evidence="8" id="KW-0547">Nucleotide-binding</keyword>
<feature type="modified residue" description="4-aspartylphosphate" evidence="15">
    <location>
        <position position="966"/>
    </location>
</feature>
<dbReference type="Pfam" id="PF01627">
    <property type="entry name" value="Hpt"/>
    <property type="match status" value="1"/>
</dbReference>
<proteinExistence type="predicted"/>
<dbReference type="SMART" id="SM00387">
    <property type="entry name" value="HATPase_c"/>
    <property type="match status" value="1"/>
</dbReference>
<dbReference type="PRINTS" id="PR00344">
    <property type="entry name" value="BCTRLSENSOR"/>
</dbReference>
<evidence type="ECO:0000256" key="10">
    <source>
        <dbReference type="ARBA" id="ARBA00022840"/>
    </source>
</evidence>
<evidence type="ECO:0000256" key="15">
    <source>
        <dbReference type="PROSITE-ProRule" id="PRU00169"/>
    </source>
</evidence>
<evidence type="ECO:0000256" key="12">
    <source>
        <dbReference type="ARBA" id="ARBA00023012"/>
    </source>
</evidence>
<feature type="transmembrane region" description="Helical" evidence="16">
    <location>
        <begin position="179"/>
        <end position="201"/>
    </location>
</feature>